<sequence length="640" mass="72694">MYLPTDGTTTGILCRICTVAMDSALGQPEWHANQTLGNLKKSAQEGCLTCNWLWNGVPEYSRLQIRISSVAEDRVSGISFHRRWKVNQLESQGGCFELYDRSRMELVNWTKLGVHEGAERPSPQYHAVLAPSETGILSSPYTASINTGAGETLCLAKQWLEKCISSHSSCAAYSRPGWVPSRLLKLHLRDDDKIGARLEELAMDDYNSTAEYVALSHRWQENNEYLLLSHKNISQLRNNIEVPKLKASIRDAMSVAVHLGVYHIWVDSLCIQQDNDKERGEEIAKMDLVYGSARCTIAAGVGETADVGCFISRDVNEVRTHGVNLRLGGHETRYCHIRPSWNDTNRELDNTSLAKRGWTLQERLLSPRTLHFCAKQVHWECREFEANETHTNGDPIHDSRTSVGRFTDLAKTWPEVVEAYTARFLSKQEDRLNAIAGIVASIQRNSTVKGQNDEYLHGLWRSSLPLSLLWYSKDEPENNRLIKVAPTWSWGSTRKEICYSRNVNGISLVEILGILKATDTFKGNIIRVTRMAGFDGGVLHIRGRFFQPSEGNTISDSSPFVRHDWNEVKRSISTKTDKYLPLFKNNPSNIQGGATFIGIVLRSLGPRYWQCYERVGHFSQYIRVEYMDMSFGEKKEFYIY</sequence>
<keyword evidence="3" id="KW-1185">Reference proteome</keyword>
<dbReference type="AlphaFoldDB" id="A0A9P8UVC6"/>
<dbReference type="Proteomes" id="UP000758603">
    <property type="component" value="Unassembled WGS sequence"/>
</dbReference>
<dbReference type="OrthoDB" id="3789824at2759"/>
<name>A0A9P8UVC6_9PEZI</name>
<protein>
    <submittedName>
        <fullName evidence="2">Heterokaryon incompatibility protein-domain-containing protein</fullName>
    </submittedName>
</protein>
<evidence type="ECO:0000313" key="3">
    <source>
        <dbReference type="Proteomes" id="UP000758603"/>
    </source>
</evidence>
<evidence type="ECO:0000259" key="1">
    <source>
        <dbReference type="Pfam" id="PF06985"/>
    </source>
</evidence>
<dbReference type="PANTHER" id="PTHR33112:SF16">
    <property type="entry name" value="HETEROKARYON INCOMPATIBILITY DOMAIN-CONTAINING PROTEIN"/>
    <property type="match status" value="1"/>
</dbReference>
<evidence type="ECO:0000313" key="2">
    <source>
        <dbReference type="EMBL" id="KAH6658695.1"/>
    </source>
</evidence>
<feature type="domain" description="Heterokaryon incompatibility" evidence="1">
    <location>
        <begin position="212"/>
        <end position="362"/>
    </location>
</feature>
<reference evidence="2" key="1">
    <citation type="journal article" date="2021" name="Nat. Commun.">
        <title>Genetic determinants of endophytism in the Arabidopsis root mycobiome.</title>
        <authorList>
            <person name="Mesny F."/>
            <person name="Miyauchi S."/>
            <person name="Thiergart T."/>
            <person name="Pickel B."/>
            <person name="Atanasova L."/>
            <person name="Karlsson M."/>
            <person name="Huettel B."/>
            <person name="Barry K.W."/>
            <person name="Haridas S."/>
            <person name="Chen C."/>
            <person name="Bauer D."/>
            <person name="Andreopoulos W."/>
            <person name="Pangilinan J."/>
            <person name="LaButti K."/>
            <person name="Riley R."/>
            <person name="Lipzen A."/>
            <person name="Clum A."/>
            <person name="Drula E."/>
            <person name="Henrissat B."/>
            <person name="Kohler A."/>
            <person name="Grigoriev I.V."/>
            <person name="Martin F.M."/>
            <person name="Hacquard S."/>
        </authorList>
    </citation>
    <scope>NUCLEOTIDE SEQUENCE</scope>
    <source>
        <strain evidence="2">MPI-SDFR-AT-0073</strain>
    </source>
</reference>
<organism evidence="2 3">
    <name type="scientific">Truncatella angustata</name>
    <dbReference type="NCBI Taxonomy" id="152316"/>
    <lineage>
        <taxon>Eukaryota</taxon>
        <taxon>Fungi</taxon>
        <taxon>Dikarya</taxon>
        <taxon>Ascomycota</taxon>
        <taxon>Pezizomycotina</taxon>
        <taxon>Sordariomycetes</taxon>
        <taxon>Xylariomycetidae</taxon>
        <taxon>Amphisphaeriales</taxon>
        <taxon>Sporocadaceae</taxon>
        <taxon>Truncatella</taxon>
    </lineage>
</organism>
<dbReference type="EMBL" id="JAGPXC010000002">
    <property type="protein sequence ID" value="KAH6658695.1"/>
    <property type="molecule type" value="Genomic_DNA"/>
</dbReference>
<dbReference type="Pfam" id="PF06985">
    <property type="entry name" value="HET"/>
    <property type="match status" value="1"/>
</dbReference>
<dbReference type="RefSeq" id="XP_045962929.1">
    <property type="nucleotide sequence ID" value="XM_046102343.1"/>
</dbReference>
<proteinExistence type="predicted"/>
<comment type="caution">
    <text evidence="2">The sequence shown here is derived from an EMBL/GenBank/DDBJ whole genome shotgun (WGS) entry which is preliminary data.</text>
</comment>
<dbReference type="PANTHER" id="PTHR33112">
    <property type="entry name" value="DOMAIN PROTEIN, PUTATIVE-RELATED"/>
    <property type="match status" value="1"/>
</dbReference>
<dbReference type="GeneID" id="70131235"/>
<gene>
    <name evidence="2" type="ORF">BKA67DRAFT_558772</name>
</gene>
<accession>A0A9P8UVC6</accession>
<dbReference type="InterPro" id="IPR010730">
    <property type="entry name" value="HET"/>
</dbReference>